<dbReference type="GO" id="GO:0008080">
    <property type="term" value="F:N-acetyltransferase activity"/>
    <property type="evidence" value="ECO:0007669"/>
    <property type="project" value="InterPro"/>
</dbReference>
<sequence>MRINEDTAISTPSVLLVPYEPRHVETYHKWMSDPQNIQSLTSSEPLSLKEERANQASWRASCDKLTFIVCQPLPQPPSSSSFPPSWSSFSPAASLAPQDAISGVCDPASRMVGDVNLFLHPCHSDGSDGSDGSDVNSREQGRGGGGGGGGGGGRGKGTDGSTQGKAARRVAAEIGIMIASPRHRGRGFGRAAVSSFLRYVSRHLPAILSECAAGGEVVVLEEVVAKIQASNQGSEALFRGLGFEKRGEANYFGELELVLKDLGRMNESLEEWREVAYVR</sequence>
<dbReference type="InterPro" id="IPR039135">
    <property type="entry name" value="NAT9-like"/>
</dbReference>
<evidence type="ECO:0000313" key="6">
    <source>
        <dbReference type="EMBL" id="KAJ2904040.1"/>
    </source>
</evidence>
<comment type="caution">
    <text evidence="6">The sequence shown here is derived from an EMBL/GenBank/DDBJ whole genome shotgun (WGS) entry which is preliminary data.</text>
</comment>
<dbReference type="SUPFAM" id="SSF55729">
    <property type="entry name" value="Acyl-CoA N-acyltransferases (Nat)"/>
    <property type="match status" value="1"/>
</dbReference>
<evidence type="ECO:0000259" key="5">
    <source>
        <dbReference type="Pfam" id="PF13302"/>
    </source>
</evidence>
<dbReference type="AlphaFoldDB" id="A0AAD5WUY7"/>
<organism evidence="6 7">
    <name type="scientific">Zalerion maritima</name>
    <dbReference type="NCBI Taxonomy" id="339359"/>
    <lineage>
        <taxon>Eukaryota</taxon>
        <taxon>Fungi</taxon>
        <taxon>Dikarya</taxon>
        <taxon>Ascomycota</taxon>
        <taxon>Pezizomycotina</taxon>
        <taxon>Sordariomycetes</taxon>
        <taxon>Lulworthiomycetidae</taxon>
        <taxon>Lulworthiales</taxon>
        <taxon>Lulworthiaceae</taxon>
        <taxon>Zalerion</taxon>
    </lineage>
</organism>
<accession>A0AAD5WUY7</accession>
<dbReference type="InterPro" id="IPR000182">
    <property type="entry name" value="GNAT_dom"/>
</dbReference>
<evidence type="ECO:0000256" key="3">
    <source>
        <dbReference type="ARBA" id="ARBA00023315"/>
    </source>
</evidence>
<gene>
    <name evidence="6" type="ORF">MKZ38_008972</name>
</gene>
<protein>
    <recommendedName>
        <fullName evidence="5">N-acetyltransferase domain-containing protein</fullName>
    </recommendedName>
</protein>
<dbReference type="Pfam" id="PF13302">
    <property type="entry name" value="Acetyltransf_3"/>
    <property type="match status" value="1"/>
</dbReference>
<proteinExistence type="inferred from homology"/>
<evidence type="ECO:0000313" key="7">
    <source>
        <dbReference type="Proteomes" id="UP001201980"/>
    </source>
</evidence>
<name>A0AAD5WUY7_9PEZI</name>
<evidence type="ECO:0000256" key="4">
    <source>
        <dbReference type="SAM" id="MobiDB-lite"/>
    </source>
</evidence>
<evidence type="ECO:0000256" key="1">
    <source>
        <dbReference type="ARBA" id="ARBA00009342"/>
    </source>
</evidence>
<keyword evidence="7" id="KW-1185">Reference proteome</keyword>
<reference evidence="6" key="1">
    <citation type="submission" date="2022-07" db="EMBL/GenBank/DDBJ databases">
        <title>Draft genome sequence of Zalerion maritima ATCC 34329, a (micro)plastics degrading marine fungus.</title>
        <authorList>
            <person name="Paco A."/>
            <person name="Goncalves M.F.M."/>
            <person name="Rocha-Santos T.A.P."/>
            <person name="Alves A."/>
        </authorList>
    </citation>
    <scope>NUCLEOTIDE SEQUENCE</scope>
    <source>
        <strain evidence="6">ATCC 34329</strain>
    </source>
</reference>
<dbReference type="Proteomes" id="UP001201980">
    <property type="component" value="Unassembled WGS sequence"/>
</dbReference>
<dbReference type="EMBL" id="JAKWBI020000064">
    <property type="protein sequence ID" value="KAJ2904040.1"/>
    <property type="molecule type" value="Genomic_DNA"/>
</dbReference>
<feature type="compositionally biased region" description="Gly residues" evidence="4">
    <location>
        <begin position="142"/>
        <end position="155"/>
    </location>
</feature>
<dbReference type="InterPro" id="IPR016181">
    <property type="entry name" value="Acyl_CoA_acyltransferase"/>
</dbReference>
<dbReference type="PANTHER" id="PTHR13256:SF16">
    <property type="entry name" value="ALPHA_BETA-TUBULIN-N-ACETYLTRANSFERASE 9"/>
    <property type="match status" value="1"/>
</dbReference>
<keyword evidence="2" id="KW-0808">Transferase</keyword>
<dbReference type="Gene3D" id="3.40.630.30">
    <property type="match status" value="1"/>
</dbReference>
<dbReference type="PANTHER" id="PTHR13256">
    <property type="entry name" value="N-ACETYLTRANSFERASE 9"/>
    <property type="match status" value="1"/>
</dbReference>
<feature type="domain" description="N-acetyltransferase" evidence="5">
    <location>
        <begin position="169"/>
        <end position="244"/>
    </location>
</feature>
<comment type="similarity">
    <text evidence="1">Belongs to the acetyltransferase family. GNAT subfamily.</text>
</comment>
<keyword evidence="3" id="KW-0012">Acyltransferase</keyword>
<feature type="region of interest" description="Disordered" evidence="4">
    <location>
        <begin position="124"/>
        <end position="166"/>
    </location>
</feature>
<evidence type="ECO:0000256" key="2">
    <source>
        <dbReference type="ARBA" id="ARBA00022679"/>
    </source>
</evidence>